<dbReference type="OrthoDB" id="4779541at2759"/>
<evidence type="ECO:0000313" key="3">
    <source>
        <dbReference type="Proteomes" id="UP000777438"/>
    </source>
</evidence>
<organism evidence="2 3">
    <name type="scientific">Thelonectria olida</name>
    <dbReference type="NCBI Taxonomy" id="1576542"/>
    <lineage>
        <taxon>Eukaryota</taxon>
        <taxon>Fungi</taxon>
        <taxon>Dikarya</taxon>
        <taxon>Ascomycota</taxon>
        <taxon>Pezizomycotina</taxon>
        <taxon>Sordariomycetes</taxon>
        <taxon>Hypocreomycetidae</taxon>
        <taxon>Hypocreales</taxon>
        <taxon>Nectriaceae</taxon>
        <taxon>Thelonectria</taxon>
    </lineage>
</organism>
<feature type="region of interest" description="Disordered" evidence="1">
    <location>
        <begin position="109"/>
        <end position="154"/>
    </location>
</feature>
<proteinExistence type="predicted"/>
<feature type="region of interest" description="Disordered" evidence="1">
    <location>
        <begin position="32"/>
        <end position="59"/>
    </location>
</feature>
<reference evidence="2 3" key="1">
    <citation type="journal article" date="2021" name="Nat. Commun.">
        <title>Genetic determinants of endophytism in the Arabidopsis root mycobiome.</title>
        <authorList>
            <person name="Mesny F."/>
            <person name="Miyauchi S."/>
            <person name="Thiergart T."/>
            <person name="Pickel B."/>
            <person name="Atanasova L."/>
            <person name="Karlsson M."/>
            <person name="Huettel B."/>
            <person name="Barry K.W."/>
            <person name="Haridas S."/>
            <person name="Chen C."/>
            <person name="Bauer D."/>
            <person name="Andreopoulos W."/>
            <person name="Pangilinan J."/>
            <person name="LaButti K."/>
            <person name="Riley R."/>
            <person name="Lipzen A."/>
            <person name="Clum A."/>
            <person name="Drula E."/>
            <person name="Henrissat B."/>
            <person name="Kohler A."/>
            <person name="Grigoriev I.V."/>
            <person name="Martin F.M."/>
            <person name="Hacquard S."/>
        </authorList>
    </citation>
    <scope>NUCLEOTIDE SEQUENCE [LARGE SCALE GENOMIC DNA]</scope>
    <source>
        <strain evidence="2 3">MPI-CAGE-CH-0241</strain>
    </source>
</reference>
<accession>A0A9P8W174</accession>
<evidence type="ECO:0000256" key="1">
    <source>
        <dbReference type="SAM" id="MobiDB-lite"/>
    </source>
</evidence>
<sequence>MSRLVDDVKTTLKGVKGAGDAVRGDLLDATDKAFEKDPTDPTSVAKNTKNQAIREKGKQDVRNVDEMVARHEWNRKAGAEPGVTAPGVTAPAAAGNVPATERFPAAENVPVQSQHQARHHQAPALETSAGEAPIAGRVPATERHAAGGLDETYR</sequence>
<feature type="compositionally biased region" description="Polar residues" evidence="1">
    <location>
        <begin position="40"/>
        <end position="51"/>
    </location>
</feature>
<feature type="compositionally biased region" description="Basic and acidic residues" evidence="1">
    <location>
        <begin position="140"/>
        <end position="154"/>
    </location>
</feature>
<protein>
    <submittedName>
        <fullName evidence="2">Uncharacterized protein</fullName>
    </submittedName>
</protein>
<evidence type="ECO:0000313" key="2">
    <source>
        <dbReference type="EMBL" id="KAH6884409.1"/>
    </source>
</evidence>
<comment type="caution">
    <text evidence="2">The sequence shown here is derived from an EMBL/GenBank/DDBJ whole genome shotgun (WGS) entry which is preliminary data.</text>
</comment>
<gene>
    <name evidence="2" type="ORF">B0T10DRAFT_130632</name>
</gene>
<feature type="region of interest" description="Disordered" evidence="1">
    <location>
        <begin position="73"/>
        <end position="94"/>
    </location>
</feature>
<dbReference type="AlphaFoldDB" id="A0A9P8W174"/>
<dbReference type="Proteomes" id="UP000777438">
    <property type="component" value="Unassembled WGS sequence"/>
</dbReference>
<dbReference type="EMBL" id="JAGPYM010000020">
    <property type="protein sequence ID" value="KAH6884409.1"/>
    <property type="molecule type" value="Genomic_DNA"/>
</dbReference>
<keyword evidence="3" id="KW-1185">Reference proteome</keyword>
<feature type="compositionally biased region" description="Low complexity" evidence="1">
    <location>
        <begin position="81"/>
        <end position="94"/>
    </location>
</feature>
<name>A0A9P8W174_9HYPO</name>